<gene>
    <name evidence="1" type="ORF">M9Y10_045722</name>
</gene>
<sequence>MKLTNENVFEKFERKRDTSENENYICTLIRSDSVVVFITHVNQTCAPLSSKIKRSIFETNSFLIDQEPTMLEYAAFFGSVQIFQYLLIQGVKPTSSLWIYAIHSKNAEIINILESKHIEPEDNTYEVCFEESIKCHHNKIGFYIKDNLLKNSCKNHLNCCIRYFNDN</sequence>
<dbReference type="EMBL" id="JAPFFF010000009">
    <property type="protein sequence ID" value="KAK8883074.1"/>
    <property type="molecule type" value="Genomic_DNA"/>
</dbReference>
<evidence type="ECO:0008006" key="3">
    <source>
        <dbReference type="Google" id="ProtNLM"/>
    </source>
</evidence>
<organism evidence="1 2">
    <name type="scientific">Tritrichomonas musculus</name>
    <dbReference type="NCBI Taxonomy" id="1915356"/>
    <lineage>
        <taxon>Eukaryota</taxon>
        <taxon>Metamonada</taxon>
        <taxon>Parabasalia</taxon>
        <taxon>Tritrichomonadida</taxon>
        <taxon>Tritrichomonadidae</taxon>
        <taxon>Tritrichomonas</taxon>
    </lineage>
</organism>
<proteinExistence type="predicted"/>
<accession>A0ABR2JWC0</accession>
<dbReference type="InterPro" id="IPR036770">
    <property type="entry name" value="Ankyrin_rpt-contain_sf"/>
</dbReference>
<comment type="caution">
    <text evidence="1">The sequence shown here is derived from an EMBL/GenBank/DDBJ whole genome shotgun (WGS) entry which is preliminary data.</text>
</comment>
<dbReference type="Proteomes" id="UP001470230">
    <property type="component" value="Unassembled WGS sequence"/>
</dbReference>
<dbReference type="SUPFAM" id="SSF48403">
    <property type="entry name" value="Ankyrin repeat"/>
    <property type="match status" value="1"/>
</dbReference>
<evidence type="ECO:0000313" key="2">
    <source>
        <dbReference type="Proteomes" id="UP001470230"/>
    </source>
</evidence>
<reference evidence="1 2" key="1">
    <citation type="submission" date="2024-04" db="EMBL/GenBank/DDBJ databases">
        <title>Tritrichomonas musculus Genome.</title>
        <authorList>
            <person name="Alves-Ferreira E."/>
            <person name="Grigg M."/>
            <person name="Lorenzi H."/>
            <person name="Galac M."/>
        </authorList>
    </citation>
    <scope>NUCLEOTIDE SEQUENCE [LARGE SCALE GENOMIC DNA]</scope>
    <source>
        <strain evidence="1 2">EAF2021</strain>
    </source>
</reference>
<dbReference type="PANTHER" id="PTHR24159:SF5">
    <property type="entry name" value="ANK_REP_REGION DOMAIN-CONTAINING PROTEIN"/>
    <property type="match status" value="1"/>
</dbReference>
<evidence type="ECO:0000313" key="1">
    <source>
        <dbReference type="EMBL" id="KAK8883074.1"/>
    </source>
</evidence>
<keyword evidence="2" id="KW-1185">Reference proteome</keyword>
<protein>
    <recommendedName>
        <fullName evidence="3">DUF3447 domain-containing protein</fullName>
    </recommendedName>
</protein>
<dbReference type="PANTHER" id="PTHR24159">
    <property type="match status" value="1"/>
</dbReference>
<name>A0ABR2JWC0_9EUKA</name>